<dbReference type="Gene3D" id="2.30.30.90">
    <property type="match status" value="1"/>
</dbReference>
<protein>
    <submittedName>
        <fullName evidence="4">Ferrous iron transport protein A</fullName>
    </submittedName>
</protein>
<dbReference type="SMART" id="SM00899">
    <property type="entry name" value="FeoA"/>
    <property type="match status" value="1"/>
</dbReference>
<dbReference type="Proteomes" id="UP000642284">
    <property type="component" value="Unassembled WGS sequence"/>
</dbReference>
<dbReference type="InterPro" id="IPR007167">
    <property type="entry name" value="Fe-transptr_FeoA-like"/>
</dbReference>
<dbReference type="Pfam" id="PF04023">
    <property type="entry name" value="FeoA"/>
    <property type="match status" value="1"/>
</dbReference>
<evidence type="ECO:0000313" key="5">
    <source>
        <dbReference type="Proteomes" id="UP000642284"/>
    </source>
</evidence>
<gene>
    <name evidence="4" type="ORF">H9Y04_39980</name>
</gene>
<dbReference type="InterPro" id="IPR038157">
    <property type="entry name" value="FeoA_core_dom"/>
</dbReference>
<reference evidence="4 5" key="1">
    <citation type="submission" date="2020-08" db="EMBL/GenBank/DDBJ databases">
        <title>Genemic of Streptomyces polyaspartic.</title>
        <authorList>
            <person name="Liu W."/>
        </authorList>
    </citation>
    <scope>NUCLEOTIDE SEQUENCE [LARGE SCALE GENOMIC DNA]</scope>
    <source>
        <strain evidence="4 5">TRM66268-LWL</strain>
    </source>
</reference>
<keyword evidence="5" id="KW-1185">Reference proteome</keyword>
<evidence type="ECO:0000256" key="1">
    <source>
        <dbReference type="ARBA" id="ARBA00023004"/>
    </source>
</evidence>
<name>A0ABR7SV08_9ACTN</name>
<dbReference type="InterPro" id="IPR008988">
    <property type="entry name" value="Transcriptional_repressor_C"/>
</dbReference>
<keyword evidence="1" id="KW-0408">Iron</keyword>
<sequence length="95" mass="9984">MTLRGCAPGTHARIRRITTDAQDRLRLAELGFVRGAEVRVVGRGATGGLLLALGDARVAVDDATAHAVSIEPVNDPMNEPVIEPLTDPVRAAPHA</sequence>
<dbReference type="SUPFAM" id="SSF50037">
    <property type="entry name" value="C-terminal domain of transcriptional repressors"/>
    <property type="match status" value="1"/>
</dbReference>
<dbReference type="RefSeq" id="WP_187819154.1">
    <property type="nucleotide sequence ID" value="NZ_JACTVJ010000029.1"/>
</dbReference>
<accession>A0ABR7SV08</accession>
<feature type="region of interest" description="Disordered" evidence="2">
    <location>
        <begin position="74"/>
        <end position="95"/>
    </location>
</feature>
<proteinExistence type="predicted"/>
<comment type="caution">
    <text evidence="4">The sequence shown here is derived from an EMBL/GenBank/DDBJ whole genome shotgun (WGS) entry which is preliminary data.</text>
</comment>
<evidence type="ECO:0000313" key="4">
    <source>
        <dbReference type="EMBL" id="MBC9718724.1"/>
    </source>
</evidence>
<feature type="domain" description="Ferrous iron transporter FeoA-like" evidence="3">
    <location>
        <begin position="1"/>
        <end position="72"/>
    </location>
</feature>
<organism evidence="4 5">
    <name type="scientific">Streptomyces polyasparticus</name>
    <dbReference type="NCBI Taxonomy" id="2767826"/>
    <lineage>
        <taxon>Bacteria</taxon>
        <taxon>Bacillati</taxon>
        <taxon>Actinomycetota</taxon>
        <taxon>Actinomycetes</taxon>
        <taxon>Kitasatosporales</taxon>
        <taxon>Streptomycetaceae</taxon>
        <taxon>Streptomyces</taxon>
    </lineage>
</organism>
<dbReference type="EMBL" id="JACTVJ010000029">
    <property type="protein sequence ID" value="MBC9718724.1"/>
    <property type="molecule type" value="Genomic_DNA"/>
</dbReference>
<evidence type="ECO:0000259" key="3">
    <source>
        <dbReference type="SMART" id="SM00899"/>
    </source>
</evidence>
<evidence type="ECO:0000256" key="2">
    <source>
        <dbReference type="SAM" id="MobiDB-lite"/>
    </source>
</evidence>